<keyword evidence="6 8" id="KW-0378">Hydrolase</keyword>
<feature type="binding site" evidence="8">
    <location>
        <position position="116"/>
    </location>
    <ligand>
        <name>Zn(2+)</name>
        <dbReference type="ChEBI" id="CHEBI:29105"/>
        <note>catalytic</note>
    </ligand>
</feature>
<evidence type="ECO:0000256" key="8">
    <source>
        <dbReference type="HAMAP-Rule" id="MF_00009"/>
    </source>
</evidence>
<keyword evidence="7 8" id="KW-0862">Zinc</keyword>
<dbReference type="InterPro" id="IPR020549">
    <property type="entry name" value="YbeY_CS"/>
</dbReference>
<dbReference type="GO" id="GO:0005737">
    <property type="term" value="C:cytoplasm"/>
    <property type="evidence" value="ECO:0007669"/>
    <property type="project" value="UniProtKB-SubCell"/>
</dbReference>
<dbReference type="PROSITE" id="PS01306">
    <property type="entry name" value="UPF0054"/>
    <property type="match status" value="1"/>
</dbReference>
<dbReference type="SUPFAM" id="SSF55486">
    <property type="entry name" value="Metalloproteases ('zincins'), catalytic domain"/>
    <property type="match status" value="1"/>
</dbReference>
<dbReference type="PANTHER" id="PTHR46986">
    <property type="entry name" value="ENDORIBONUCLEASE YBEY, CHLOROPLASTIC"/>
    <property type="match status" value="1"/>
</dbReference>
<evidence type="ECO:0000256" key="4">
    <source>
        <dbReference type="ARBA" id="ARBA00022723"/>
    </source>
</evidence>
<reference evidence="10" key="2">
    <citation type="submission" date="2023-01" db="EMBL/GenBank/DDBJ databases">
        <title>Gilvimarinus xylanilyticus HB14 isolated from Caulerpa lentillifera aquaculture base in Hainan, China.</title>
        <authorList>
            <person name="Zhang Y.-J."/>
        </authorList>
    </citation>
    <scope>NUCLEOTIDE SEQUENCE</scope>
    <source>
        <strain evidence="10">HB14</strain>
    </source>
</reference>
<dbReference type="PANTHER" id="PTHR46986:SF1">
    <property type="entry name" value="ENDORIBONUCLEASE YBEY, CHLOROPLASTIC"/>
    <property type="match status" value="1"/>
</dbReference>
<dbReference type="Pfam" id="PF02130">
    <property type="entry name" value="YbeY"/>
    <property type="match status" value="1"/>
</dbReference>
<feature type="binding site" evidence="8">
    <location>
        <position position="112"/>
    </location>
    <ligand>
        <name>Zn(2+)</name>
        <dbReference type="ChEBI" id="CHEBI:29105"/>
        <note>catalytic</note>
    </ligand>
</feature>
<evidence type="ECO:0000256" key="9">
    <source>
        <dbReference type="SAM" id="MobiDB-lite"/>
    </source>
</evidence>
<comment type="function">
    <text evidence="8">Single strand-specific metallo-endoribonuclease involved in late-stage 70S ribosome quality control and in maturation of the 3' terminus of the 16S rRNA.</text>
</comment>
<dbReference type="EMBL" id="JAMFTH010000001">
    <property type="protein sequence ID" value="MCP8897767.1"/>
    <property type="molecule type" value="Genomic_DNA"/>
</dbReference>
<evidence type="ECO:0000256" key="5">
    <source>
        <dbReference type="ARBA" id="ARBA00022759"/>
    </source>
</evidence>
<evidence type="ECO:0000256" key="6">
    <source>
        <dbReference type="ARBA" id="ARBA00022801"/>
    </source>
</evidence>
<name>A0A9X2I2J5_9GAMM</name>
<dbReference type="Gene3D" id="3.40.390.30">
    <property type="entry name" value="Metalloproteases ('zincins'), catalytic domain"/>
    <property type="match status" value="1"/>
</dbReference>
<keyword evidence="8" id="KW-0698">rRNA processing</keyword>
<organism evidence="10 11">
    <name type="scientific">Gilvimarinus xylanilyticus</name>
    <dbReference type="NCBI Taxonomy" id="2944139"/>
    <lineage>
        <taxon>Bacteria</taxon>
        <taxon>Pseudomonadati</taxon>
        <taxon>Pseudomonadota</taxon>
        <taxon>Gammaproteobacteria</taxon>
        <taxon>Cellvibrionales</taxon>
        <taxon>Cellvibrionaceae</taxon>
        <taxon>Gilvimarinus</taxon>
    </lineage>
</organism>
<evidence type="ECO:0000313" key="11">
    <source>
        <dbReference type="Proteomes" id="UP001139319"/>
    </source>
</evidence>
<proteinExistence type="inferred from homology"/>
<dbReference type="NCBIfam" id="TIGR00043">
    <property type="entry name" value="rRNA maturation RNase YbeY"/>
    <property type="match status" value="1"/>
</dbReference>
<keyword evidence="8" id="KW-0963">Cytoplasm</keyword>
<dbReference type="AlphaFoldDB" id="A0A9X2I2J5"/>
<evidence type="ECO:0000256" key="2">
    <source>
        <dbReference type="ARBA" id="ARBA00022517"/>
    </source>
</evidence>
<evidence type="ECO:0000256" key="7">
    <source>
        <dbReference type="ARBA" id="ARBA00022833"/>
    </source>
</evidence>
<dbReference type="GO" id="GO:0004521">
    <property type="term" value="F:RNA endonuclease activity"/>
    <property type="evidence" value="ECO:0007669"/>
    <property type="project" value="UniProtKB-UniRule"/>
</dbReference>
<keyword evidence="11" id="KW-1185">Reference proteome</keyword>
<comment type="similarity">
    <text evidence="1 8">Belongs to the endoribonuclease YbeY family.</text>
</comment>
<keyword evidence="5 8" id="KW-0255">Endonuclease</keyword>
<keyword evidence="4 8" id="KW-0479">Metal-binding</keyword>
<sequence>MVVQVDIDVQVDSENLPSDDEVHRWVAAAVADHRPQAELSVCIVDADTSAELNGQYRGKPYPTNVLSFPADLPPELQLPLLGDLAICAQVVEREAREQGKLLKAHWAHMLVHGTLHLLGYDHIEDDQAEQMEALETRIITDLGFAPPYADSNQDSASVYTKTTQVSSVP</sequence>
<gene>
    <name evidence="8 10" type="primary">ybeY</name>
    <name evidence="10" type="ORF">M6D89_00485</name>
</gene>
<keyword evidence="3 8" id="KW-0540">Nuclease</keyword>
<reference evidence="10" key="1">
    <citation type="submission" date="2022-05" db="EMBL/GenBank/DDBJ databases">
        <authorList>
            <person name="Sun H.-N."/>
        </authorList>
    </citation>
    <scope>NUCLEOTIDE SEQUENCE</scope>
    <source>
        <strain evidence="10">HB14</strain>
    </source>
</reference>
<protein>
    <recommendedName>
        <fullName evidence="8">Endoribonuclease YbeY</fullName>
        <ecNumber evidence="8">3.1.-.-</ecNumber>
    </recommendedName>
</protein>
<comment type="cofactor">
    <cofactor evidence="8">
        <name>Zn(2+)</name>
        <dbReference type="ChEBI" id="CHEBI:29105"/>
    </cofactor>
    <text evidence="8">Binds 1 zinc ion.</text>
</comment>
<evidence type="ECO:0000313" key="10">
    <source>
        <dbReference type="EMBL" id="MCP8897767.1"/>
    </source>
</evidence>
<dbReference type="GO" id="GO:0008270">
    <property type="term" value="F:zinc ion binding"/>
    <property type="evidence" value="ECO:0007669"/>
    <property type="project" value="UniProtKB-UniRule"/>
</dbReference>
<dbReference type="EC" id="3.1.-.-" evidence="8"/>
<comment type="subcellular location">
    <subcellularLocation>
        <location evidence="8">Cytoplasm</location>
    </subcellularLocation>
</comment>
<dbReference type="RefSeq" id="WP_253966067.1">
    <property type="nucleotide sequence ID" value="NZ_JAMFTH010000001.1"/>
</dbReference>
<comment type="caution">
    <text evidence="10">The sequence shown here is derived from an EMBL/GenBank/DDBJ whole genome shotgun (WGS) entry which is preliminary data.</text>
</comment>
<dbReference type="InterPro" id="IPR002036">
    <property type="entry name" value="YbeY"/>
</dbReference>
<feature type="binding site" evidence="8">
    <location>
        <position position="122"/>
    </location>
    <ligand>
        <name>Zn(2+)</name>
        <dbReference type="ChEBI" id="CHEBI:29105"/>
        <note>catalytic</note>
    </ligand>
</feature>
<evidence type="ECO:0000256" key="1">
    <source>
        <dbReference type="ARBA" id="ARBA00010875"/>
    </source>
</evidence>
<accession>A0A9X2I2J5</accession>
<feature type="region of interest" description="Disordered" evidence="9">
    <location>
        <begin position="150"/>
        <end position="169"/>
    </location>
</feature>
<evidence type="ECO:0000256" key="3">
    <source>
        <dbReference type="ARBA" id="ARBA00022722"/>
    </source>
</evidence>
<dbReference type="GO" id="GO:0004222">
    <property type="term" value="F:metalloendopeptidase activity"/>
    <property type="evidence" value="ECO:0007669"/>
    <property type="project" value="InterPro"/>
</dbReference>
<dbReference type="GO" id="GO:0006364">
    <property type="term" value="P:rRNA processing"/>
    <property type="evidence" value="ECO:0007669"/>
    <property type="project" value="UniProtKB-UniRule"/>
</dbReference>
<dbReference type="HAMAP" id="MF_00009">
    <property type="entry name" value="Endoribonucl_YbeY"/>
    <property type="match status" value="1"/>
</dbReference>
<dbReference type="InterPro" id="IPR023091">
    <property type="entry name" value="MetalPrtase_cat_dom_sf_prd"/>
</dbReference>
<keyword evidence="2 8" id="KW-0690">Ribosome biogenesis</keyword>
<dbReference type="Proteomes" id="UP001139319">
    <property type="component" value="Unassembled WGS sequence"/>
</dbReference>